<dbReference type="NCBIfam" id="NF004064">
    <property type="entry name" value="PRK05578.1"/>
    <property type="match status" value="1"/>
</dbReference>
<dbReference type="PANTHER" id="PTHR11644:SF2">
    <property type="entry name" value="CYTIDINE DEAMINASE"/>
    <property type="match status" value="1"/>
</dbReference>
<dbReference type="PROSITE" id="PS00903">
    <property type="entry name" value="CYT_DCMP_DEAMINASES_1"/>
    <property type="match status" value="1"/>
</dbReference>
<dbReference type="InterPro" id="IPR002125">
    <property type="entry name" value="CMP_dCMP_dom"/>
</dbReference>
<comment type="function">
    <text evidence="2 15">This enzyme scavenges exogenous and endogenous cytidine and 2'-deoxycytidine for UMP synthesis.</text>
</comment>
<dbReference type="Gene3D" id="3.40.140.10">
    <property type="entry name" value="Cytidine Deaminase, domain 2"/>
    <property type="match status" value="1"/>
</dbReference>
<dbReference type="GO" id="GO:0055086">
    <property type="term" value="P:nucleobase-containing small molecule metabolic process"/>
    <property type="evidence" value="ECO:0007669"/>
    <property type="project" value="UniProtKB-ARBA"/>
</dbReference>
<dbReference type="GO" id="GO:0004126">
    <property type="term" value="F:cytidine deaminase activity"/>
    <property type="evidence" value="ECO:0007669"/>
    <property type="project" value="UniProtKB-UniRule"/>
</dbReference>
<dbReference type="PANTHER" id="PTHR11644">
    <property type="entry name" value="CYTIDINE DEAMINASE"/>
    <property type="match status" value="1"/>
</dbReference>
<dbReference type="AlphaFoldDB" id="A0AAU7JGS1"/>
<dbReference type="InterPro" id="IPR016192">
    <property type="entry name" value="APOBEC/CMP_deaminase_Zn-bd"/>
</dbReference>
<dbReference type="GO" id="GO:0008270">
    <property type="term" value="F:zinc ion binding"/>
    <property type="evidence" value="ECO:0007669"/>
    <property type="project" value="UniProtKB-UniRule"/>
</dbReference>
<dbReference type="GO" id="GO:0005829">
    <property type="term" value="C:cytosol"/>
    <property type="evidence" value="ECO:0007669"/>
    <property type="project" value="TreeGrafter"/>
</dbReference>
<evidence type="ECO:0000256" key="3">
    <source>
        <dbReference type="ARBA" id="ARBA00006576"/>
    </source>
</evidence>
<evidence type="ECO:0000256" key="11">
    <source>
        <dbReference type="ARBA" id="ARBA00049558"/>
    </source>
</evidence>
<dbReference type="GO" id="GO:0072527">
    <property type="term" value="P:pyrimidine-containing compound metabolic process"/>
    <property type="evidence" value="ECO:0007669"/>
    <property type="project" value="UniProtKB-ARBA"/>
</dbReference>
<evidence type="ECO:0000256" key="10">
    <source>
        <dbReference type="ARBA" id="ARBA00049252"/>
    </source>
</evidence>
<dbReference type="FunFam" id="3.40.140.10:FF:000008">
    <property type="entry name" value="Cytidine deaminase"/>
    <property type="match status" value="1"/>
</dbReference>
<name>A0AAU7JGS1_9HYPH</name>
<dbReference type="NCBIfam" id="TIGR01354">
    <property type="entry name" value="cyt_deam_tetra"/>
    <property type="match status" value="1"/>
</dbReference>
<dbReference type="InterPro" id="IPR050202">
    <property type="entry name" value="Cyt/Deoxycyt_deaminase"/>
</dbReference>
<dbReference type="EMBL" id="CP157484">
    <property type="protein sequence ID" value="XBO39334.1"/>
    <property type="molecule type" value="Genomic_DNA"/>
</dbReference>
<evidence type="ECO:0000256" key="15">
    <source>
        <dbReference type="RuleBase" id="RU364006"/>
    </source>
</evidence>
<sequence length="139" mass="14477">MSIEGPADLLAAAVAAREHAYAPYSGYRVGAAVRGASGRVYAGVNVENASYPVGVCAEASALSAMVLGGDVSLVEIAVTAEGAALVTPCGACRQRIFEFGGRDARVWAADTQAYRRSFTAEELLPFGFGPHAMQPRDPR</sequence>
<dbReference type="EC" id="3.5.4.5" evidence="4 15"/>
<proteinExistence type="inferred from homology"/>
<feature type="domain" description="CMP/dCMP-type deaminase" evidence="16">
    <location>
        <begin position="4"/>
        <end position="131"/>
    </location>
</feature>
<dbReference type="Pfam" id="PF00383">
    <property type="entry name" value="dCMP_cyt_deam_1"/>
    <property type="match status" value="1"/>
</dbReference>
<evidence type="ECO:0000256" key="5">
    <source>
        <dbReference type="ARBA" id="ARBA00018266"/>
    </source>
</evidence>
<keyword evidence="7 15" id="KW-0378">Hydrolase</keyword>
<dbReference type="SUPFAM" id="SSF53927">
    <property type="entry name" value="Cytidine deaminase-like"/>
    <property type="match status" value="1"/>
</dbReference>
<feature type="active site" description="Proton donor" evidence="12">
    <location>
        <position position="58"/>
    </location>
</feature>
<evidence type="ECO:0000256" key="8">
    <source>
        <dbReference type="ARBA" id="ARBA00022833"/>
    </source>
</evidence>
<organism evidence="17">
    <name type="scientific">Alsobacter sp. KACC 23698</name>
    <dbReference type="NCBI Taxonomy" id="3149229"/>
    <lineage>
        <taxon>Bacteria</taxon>
        <taxon>Pseudomonadati</taxon>
        <taxon>Pseudomonadota</taxon>
        <taxon>Alphaproteobacteria</taxon>
        <taxon>Hyphomicrobiales</taxon>
        <taxon>Alsobacteraceae</taxon>
        <taxon>Alsobacter</taxon>
    </lineage>
</organism>
<evidence type="ECO:0000256" key="2">
    <source>
        <dbReference type="ARBA" id="ARBA00003949"/>
    </source>
</evidence>
<dbReference type="PROSITE" id="PS51747">
    <property type="entry name" value="CYT_DCMP_DEAMINASES_2"/>
    <property type="match status" value="1"/>
</dbReference>
<comment type="cofactor">
    <cofactor evidence="1 14 15">
        <name>Zn(2+)</name>
        <dbReference type="ChEBI" id="CHEBI:29105"/>
    </cofactor>
</comment>
<dbReference type="CDD" id="cd01283">
    <property type="entry name" value="cytidine_deaminase"/>
    <property type="match status" value="1"/>
</dbReference>
<evidence type="ECO:0000256" key="4">
    <source>
        <dbReference type="ARBA" id="ARBA00012783"/>
    </source>
</evidence>
<dbReference type="InterPro" id="IPR006262">
    <property type="entry name" value="Cyt_deam_tetra"/>
</dbReference>
<evidence type="ECO:0000256" key="6">
    <source>
        <dbReference type="ARBA" id="ARBA00022723"/>
    </source>
</evidence>
<feature type="binding site" evidence="14">
    <location>
        <position position="89"/>
    </location>
    <ligand>
        <name>Zn(2+)</name>
        <dbReference type="ChEBI" id="CHEBI:29105"/>
        <note>catalytic</note>
    </ligand>
</feature>
<evidence type="ECO:0000256" key="7">
    <source>
        <dbReference type="ARBA" id="ARBA00022801"/>
    </source>
</evidence>
<comment type="catalytic activity">
    <reaction evidence="10 15">
        <text>2'-deoxycytidine + H2O + H(+) = 2'-deoxyuridine + NH4(+)</text>
        <dbReference type="Rhea" id="RHEA:13433"/>
        <dbReference type="ChEBI" id="CHEBI:15377"/>
        <dbReference type="ChEBI" id="CHEBI:15378"/>
        <dbReference type="ChEBI" id="CHEBI:15698"/>
        <dbReference type="ChEBI" id="CHEBI:16450"/>
        <dbReference type="ChEBI" id="CHEBI:28938"/>
        <dbReference type="EC" id="3.5.4.5"/>
    </reaction>
</comment>
<evidence type="ECO:0000259" key="16">
    <source>
        <dbReference type="PROSITE" id="PS51747"/>
    </source>
</evidence>
<feature type="binding site" evidence="14">
    <location>
        <position position="92"/>
    </location>
    <ligand>
        <name>Zn(2+)</name>
        <dbReference type="ChEBI" id="CHEBI:29105"/>
        <note>catalytic</note>
    </ligand>
</feature>
<feature type="binding site" evidence="14">
    <location>
        <position position="56"/>
    </location>
    <ligand>
        <name>Zn(2+)</name>
        <dbReference type="ChEBI" id="CHEBI:29105"/>
        <note>catalytic</note>
    </ligand>
</feature>
<protein>
    <recommendedName>
        <fullName evidence="5 15">Cytidine deaminase</fullName>
        <ecNumber evidence="4 15">3.5.4.5</ecNumber>
    </recommendedName>
    <alternativeName>
        <fullName evidence="9 15">Cytidine aminohydrolase</fullName>
    </alternativeName>
</protein>
<evidence type="ECO:0000256" key="14">
    <source>
        <dbReference type="PIRSR" id="PIRSR606262-3"/>
    </source>
</evidence>
<evidence type="ECO:0000256" key="12">
    <source>
        <dbReference type="PIRSR" id="PIRSR606262-1"/>
    </source>
</evidence>
<evidence type="ECO:0000313" key="17">
    <source>
        <dbReference type="EMBL" id="XBO39334.1"/>
    </source>
</evidence>
<dbReference type="GO" id="GO:0042802">
    <property type="term" value="F:identical protein binding"/>
    <property type="evidence" value="ECO:0007669"/>
    <property type="project" value="UniProtKB-ARBA"/>
</dbReference>
<keyword evidence="8 14" id="KW-0862">Zinc</keyword>
<dbReference type="RefSeq" id="WP_406856176.1">
    <property type="nucleotide sequence ID" value="NZ_CP157484.1"/>
</dbReference>
<keyword evidence="6 14" id="KW-0479">Metal-binding</keyword>
<comment type="similarity">
    <text evidence="3 15">Belongs to the cytidine and deoxycytidylate deaminase family.</text>
</comment>
<evidence type="ECO:0000256" key="1">
    <source>
        <dbReference type="ARBA" id="ARBA00001947"/>
    </source>
</evidence>
<evidence type="ECO:0000256" key="13">
    <source>
        <dbReference type="PIRSR" id="PIRSR606262-2"/>
    </source>
</evidence>
<comment type="catalytic activity">
    <reaction evidence="11 15">
        <text>cytidine + H2O + H(+) = uridine + NH4(+)</text>
        <dbReference type="Rhea" id="RHEA:16069"/>
        <dbReference type="ChEBI" id="CHEBI:15377"/>
        <dbReference type="ChEBI" id="CHEBI:15378"/>
        <dbReference type="ChEBI" id="CHEBI:16704"/>
        <dbReference type="ChEBI" id="CHEBI:17562"/>
        <dbReference type="ChEBI" id="CHEBI:28938"/>
        <dbReference type="EC" id="3.5.4.5"/>
    </reaction>
</comment>
<feature type="binding site" evidence="13">
    <location>
        <begin position="45"/>
        <end position="51"/>
    </location>
    <ligand>
        <name>substrate</name>
    </ligand>
</feature>
<evidence type="ECO:0000256" key="9">
    <source>
        <dbReference type="ARBA" id="ARBA00032005"/>
    </source>
</evidence>
<gene>
    <name evidence="17" type="primary">cdd</name>
    <name evidence="17" type="ORF">ABEG18_00670</name>
</gene>
<reference evidence="17" key="1">
    <citation type="submission" date="2024-05" db="EMBL/GenBank/DDBJ databases">
        <authorList>
            <person name="Kim S."/>
            <person name="Heo J."/>
            <person name="Choi H."/>
            <person name="Choi Y."/>
            <person name="Kwon S.-W."/>
            <person name="Kim Y."/>
        </authorList>
    </citation>
    <scope>NUCLEOTIDE SEQUENCE</scope>
    <source>
        <strain evidence="17">KACC 23698</strain>
    </source>
</reference>
<dbReference type="InterPro" id="IPR016193">
    <property type="entry name" value="Cytidine_deaminase-like"/>
</dbReference>
<accession>A0AAU7JGS1</accession>